<accession>A0AAV5RZG3</accession>
<evidence type="ECO:0000313" key="2">
    <source>
        <dbReference type="EMBL" id="GMM56747.1"/>
    </source>
</evidence>
<comment type="caution">
    <text evidence="2">The sequence shown here is derived from an EMBL/GenBank/DDBJ whole genome shotgun (WGS) entry which is preliminary data.</text>
</comment>
<dbReference type="AlphaFoldDB" id="A0AAV5RZG3"/>
<feature type="compositionally biased region" description="Polar residues" evidence="1">
    <location>
        <begin position="223"/>
        <end position="243"/>
    </location>
</feature>
<dbReference type="EMBL" id="BTGD01000010">
    <property type="protein sequence ID" value="GMM56747.1"/>
    <property type="molecule type" value="Genomic_DNA"/>
</dbReference>
<reference evidence="2 3" key="1">
    <citation type="journal article" date="2023" name="Elife">
        <title>Identification of key yeast species and microbe-microbe interactions impacting larval growth of Drosophila in the wild.</title>
        <authorList>
            <person name="Mure A."/>
            <person name="Sugiura Y."/>
            <person name="Maeda R."/>
            <person name="Honda K."/>
            <person name="Sakurai N."/>
            <person name="Takahashi Y."/>
            <person name="Watada M."/>
            <person name="Katoh T."/>
            <person name="Gotoh A."/>
            <person name="Gotoh Y."/>
            <person name="Taniguchi I."/>
            <person name="Nakamura K."/>
            <person name="Hayashi T."/>
            <person name="Katayama T."/>
            <person name="Uemura T."/>
            <person name="Hattori Y."/>
        </authorList>
    </citation>
    <scope>NUCLEOTIDE SEQUENCE [LARGE SCALE GENOMIC DNA]</scope>
    <source>
        <strain evidence="2 3">KH-74</strain>
    </source>
</reference>
<keyword evidence="3" id="KW-1185">Reference proteome</keyword>
<protein>
    <submittedName>
        <fullName evidence="2">Xbp1 protein</fullName>
    </submittedName>
</protein>
<organism evidence="2 3">
    <name type="scientific">Maudiozyma humilis</name>
    <name type="common">Sour dough yeast</name>
    <name type="synonym">Kazachstania humilis</name>
    <dbReference type="NCBI Taxonomy" id="51915"/>
    <lineage>
        <taxon>Eukaryota</taxon>
        <taxon>Fungi</taxon>
        <taxon>Dikarya</taxon>
        <taxon>Ascomycota</taxon>
        <taxon>Saccharomycotina</taxon>
        <taxon>Saccharomycetes</taxon>
        <taxon>Saccharomycetales</taxon>
        <taxon>Saccharomycetaceae</taxon>
        <taxon>Maudiozyma</taxon>
    </lineage>
</organism>
<feature type="region of interest" description="Disordered" evidence="1">
    <location>
        <begin position="202"/>
        <end position="243"/>
    </location>
</feature>
<feature type="compositionally biased region" description="Basic residues" evidence="1">
    <location>
        <begin position="357"/>
        <end position="368"/>
    </location>
</feature>
<feature type="region of interest" description="Disordered" evidence="1">
    <location>
        <begin position="1"/>
        <end position="35"/>
    </location>
</feature>
<feature type="compositionally biased region" description="Basic and acidic residues" evidence="1">
    <location>
        <begin position="1"/>
        <end position="13"/>
    </location>
</feature>
<feature type="region of interest" description="Disordered" evidence="1">
    <location>
        <begin position="764"/>
        <end position="792"/>
    </location>
</feature>
<feature type="compositionally biased region" description="Basic and acidic residues" evidence="1">
    <location>
        <begin position="373"/>
        <end position="386"/>
    </location>
</feature>
<evidence type="ECO:0000313" key="3">
    <source>
        <dbReference type="Proteomes" id="UP001377567"/>
    </source>
</evidence>
<feature type="region of interest" description="Disordered" evidence="1">
    <location>
        <begin position="356"/>
        <end position="387"/>
    </location>
</feature>
<evidence type="ECO:0000256" key="1">
    <source>
        <dbReference type="SAM" id="MobiDB-lite"/>
    </source>
</evidence>
<feature type="compositionally biased region" description="Polar residues" evidence="1">
    <location>
        <begin position="202"/>
        <end position="216"/>
    </location>
</feature>
<name>A0AAV5RZG3_MAUHU</name>
<feature type="compositionally biased region" description="Basic and acidic residues" evidence="1">
    <location>
        <begin position="528"/>
        <end position="537"/>
    </location>
</feature>
<feature type="compositionally biased region" description="Polar residues" evidence="1">
    <location>
        <begin position="21"/>
        <end position="35"/>
    </location>
</feature>
<proteinExistence type="predicted"/>
<gene>
    <name evidence="2" type="ORF">DAKH74_033630</name>
</gene>
<feature type="region of interest" description="Disordered" evidence="1">
    <location>
        <begin position="528"/>
        <end position="558"/>
    </location>
</feature>
<feature type="compositionally biased region" description="Polar residues" evidence="1">
    <location>
        <begin position="538"/>
        <end position="558"/>
    </location>
</feature>
<sequence length="792" mass="89476">MDHNANDGSHRSNAETLPAPNLTQSSMIPNNQHPGTNGVHIKNFIMDENEQIEYPVTYLDPTTITLTDHPMDDYQRSFFSYILLNDKEVDLNIEYTTYKTSIAEQFISPIYQKNKQKHPRKHGRHSGHHRRSKHLLECFEYQFPNLRRNFHDGSSDSEDGTDITSEENLTELYKRNLCLNSDNAKILDGFIIDNLVSRLQTDGASAETDTSQNSTGRRIRPSHASTSNITTKTVSNNSNPSDTETVISADTPLSEVSADAISYSLTKNQKFKLQKIDHISEANQKMINPNNSVIWTFEGGYVFLTGIWRLYQDVMKGLITIPRKHCPEEKDTYQRTCAEEFDHVLSNTIFNSYPSHLSKHQNSKKRAHSPITQKEDSNNDSVKSDRDDEEFLPDILEEYVKTFNQTKSNHITTYKKSRSYHPSDGSHYANSTSNIPQNQMLVDTFQNTLTSDGIHPYSQHNDLQNATLQPTDVGKQQPSISPTMYDGRHPTSFVSVNMLNNGDYVREGSTKPYLPPINSLIGGIHDRRQRNTNEEKQSNNTEVTEMTGAPNSGIPNNQIPPKNVVIMGQPTYSVNQPQYQTAQAVPQPNMVQYAPPGFYEAQRINNDINQPVPQVYPIPTPDYFQSGQVPLPDQHAQNIYLSNGMVQNPMHMQSPRGQVVYVDKNRHIINPQIGIIQQPGWNNNITGHPMPGVPPGYAIVDDNRQYPMTPGQSGVVVQSAMPMIQQTQYIPNPSAVVPNGVGNAVAPHQQGRYVVEAPRDEKVYYTQQGPPQPPPQPPNNPQNPYWSNMRYK</sequence>
<dbReference type="Proteomes" id="UP001377567">
    <property type="component" value="Unassembled WGS sequence"/>
</dbReference>
<feature type="compositionally biased region" description="Pro residues" evidence="1">
    <location>
        <begin position="770"/>
        <end position="781"/>
    </location>
</feature>